<feature type="domain" description="AAA+ ATPase" evidence="5">
    <location>
        <begin position="306"/>
        <end position="424"/>
    </location>
</feature>
<keyword evidence="3" id="KW-0067">ATP-binding</keyword>
<dbReference type="PRINTS" id="PR00819">
    <property type="entry name" value="CBXCFQXSUPER"/>
</dbReference>
<dbReference type="SMART" id="SM00382">
    <property type="entry name" value="AAA"/>
    <property type="match status" value="2"/>
</dbReference>
<dbReference type="InterPro" id="IPR000641">
    <property type="entry name" value="CbxX/CfxQ"/>
</dbReference>
<dbReference type="AlphaFoldDB" id="A0A0V8HPY0"/>
<evidence type="ECO:0000313" key="7">
    <source>
        <dbReference type="Proteomes" id="UP000181997"/>
    </source>
</evidence>
<protein>
    <submittedName>
        <fullName evidence="6">AAA+-type ATPase, SpoVK/Ycf46/Vps4 family</fullName>
    </submittedName>
</protein>
<accession>A0A0V8HPY0</accession>
<dbReference type="InterPro" id="IPR027417">
    <property type="entry name" value="P-loop_NTPase"/>
</dbReference>
<evidence type="ECO:0000256" key="2">
    <source>
        <dbReference type="ARBA" id="ARBA00022741"/>
    </source>
</evidence>
<evidence type="ECO:0000256" key="4">
    <source>
        <dbReference type="SAM" id="MobiDB-lite"/>
    </source>
</evidence>
<dbReference type="Proteomes" id="UP000181997">
    <property type="component" value="Unassembled WGS sequence"/>
</dbReference>
<evidence type="ECO:0000256" key="1">
    <source>
        <dbReference type="ARBA" id="ARBA00010378"/>
    </source>
</evidence>
<dbReference type="InterPro" id="IPR003593">
    <property type="entry name" value="AAA+_ATPase"/>
</dbReference>
<dbReference type="FunFam" id="3.40.50.300:FF:000216">
    <property type="entry name" value="Type VII secretion ATPase EccA"/>
    <property type="match status" value="2"/>
</dbReference>
<dbReference type="InterPro" id="IPR003959">
    <property type="entry name" value="ATPase_AAA_core"/>
</dbReference>
<evidence type="ECO:0000313" key="6">
    <source>
        <dbReference type="EMBL" id="SCB77589.1"/>
    </source>
</evidence>
<dbReference type="InterPro" id="IPR050773">
    <property type="entry name" value="CbxX/CfxQ_RuBisCO_ESX"/>
</dbReference>
<feature type="domain" description="AAA+ ATPase" evidence="5">
    <location>
        <begin position="585"/>
        <end position="723"/>
    </location>
</feature>
<organism evidence="6 7">
    <name type="scientific">[Bacillus] enclensis</name>
    <dbReference type="NCBI Taxonomy" id="1402860"/>
    <lineage>
        <taxon>Bacteria</taxon>
        <taxon>Bacillati</taxon>
        <taxon>Bacillota</taxon>
        <taxon>Bacilli</taxon>
        <taxon>Bacillales</taxon>
        <taxon>Bacillaceae</taxon>
        <taxon>Rossellomorea</taxon>
    </lineage>
</organism>
<dbReference type="RefSeq" id="WP_058297324.1">
    <property type="nucleotide sequence ID" value="NZ_FMAU01000001.1"/>
</dbReference>
<keyword evidence="2" id="KW-0547">Nucleotide-binding</keyword>
<reference evidence="7" key="1">
    <citation type="submission" date="2016-08" db="EMBL/GenBank/DDBJ databases">
        <authorList>
            <person name="Varghese N."/>
            <person name="Submissions Spin"/>
        </authorList>
    </citation>
    <scope>NUCLEOTIDE SEQUENCE [LARGE SCALE GENOMIC DNA]</scope>
    <source>
        <strain evidence="7">SGD-1123</strain>
    </source>
</reference>
<feature type="region of interest" description="Disordered" evidence="4">
    <location>
        <begin position="219"/>
        <end position="245"/>
    </location>
</feature>
<dbReference type="InterPro" id="IPR041627">
    <property type="entry name" value="AAA_lid_6"/>
</dbReference>
<dbReference type="OrthoDB" id="9806903at2"/>
<dbReference type="EMBL" id="FMAU01000001">
    <property type="protein sequence ID" value="SCB77589.1"/>
    <property type="molecule type" value="Genomic_DNA"/>
</dbReference>
<dbReference type="PANTHER" id="PTHR43392">
    <property type="entry name" value="AAA-TYPE ATPASE FAMILY PROTEIN / ANKYRIN REPEAT FAMILY PROTEIN"/>
    <property type="match status" value="1"/>
</dbReference>
<dbReference type="GO" id="GO:0005524">
    <property type="term" value="F:ATP binding"/>
    <property type="evidence" value="ECO:0007669"/>
    <property type="project" value="UniProtKB-KW"/>
</dbReference>
<dbReference type="Gene3D" id="3.40.50.300">
    <property type="entry name" value="P-loop containing nucleotide triphosphate hydrolases"/>
    <property type="match status" value="2"/>
</dbReference>
<dbReference type="GO" id="GO:0016887">
    <property type="term" value="F:ATP hydrolysis activity"/>
    <property type="evidence" value="ECO:0007669"/>
    <property type="project" value="InterPro"/>
</dbReference>
<dbReference type="SUPFAM" id="SSF52540">
    <property type="entry name" value="P-loop containing nucleoside triphosphate hydrolases"/>
    <property type="match status" value="2"/>
</dbReference>
<name>A0A0V8HPY0_9BACI</name>
<dbReference type="Pfam" id="PF17866">
    <property type="entry name" value="AAA_lid_6"/>
    <property type="match status" value="1"/>
</dbReference>
<proteinExistence type="inferred from homology"/>
<gene>
    <name evidence="6" type="ORF">GA0061094_0428</name>
</gene>
<dbReference type="PANTHER" id="PTHR43392:SF2">
    <property type="entry name" value="AAA-TYPE ATPASE FAMILY PROTEIN _ ANKYRIN REPEAT FAMILY PROTEIN"/>
    <property type="match status" value="1"/>
</dbReference>
<evidence type="ECO:0000256" key="3">
    <source>
        <dbReference type="ARBA" id="ARBA00022840"/>
    </source>
</evidence>
<sequence>MGLFKGFGKRSNTITYTIRHDSNGYYQVGFRMGSKGEDLFAVDQLEDAESAVDELSRKLGESPSSSLWETRDFIKKQRSYHSIRDNFQVDVVDNGNVMTTYDPDTGRISYNTYLGISFDSVEGIPVEETLAVRENEHGFWVIDHVLALGAIDWEGYRTREDAIFAASRYINEINEPVDELFQLLEDSEYKSYLLDLRHDILDELGYTGGKKKFKRERIENTNSHRNQDDLNDTDSNGEVLKPSKSLERHENKNYVKTTNLAEGQHFSQKLDRLIGLSVIKNEVHSMVQSFNGQKRLEEQGIHTKKPLLHMVFEGPPGTGKTEVARLMAEILHSFGYIEENKCIEVSRKDLVGRYIGDTAKDTDKWIQRAKGGVLFIDEAYALANGGENDYGSEAIEVILKAMEDLRDEIVFIFAGYSFEMKKFLDMNPGLESRIGKFFQFPDYTPKEMKEITLAMLKSSSFRLEKESEEAIEVEINRAAQKGVIAGNARWARSFSERILEQHRIYISHEHVNEVTVIQPETVKKAGTNRLAGRDQEGMKGLRDEALMELENMVGLDDLKNEVRRILNFIYIQKEREKKGLKSELGSLHMAFTGPPGTGKTTVARIIGKFLSGSGVLEKGHFVEATRSDFVGKYVGHTSERTKETFEKAKGGVLFIDEAYSLVQGERDDFGQEAVDTLIALMENHRKEVVVILAGYDHEIDQLMESNPGFDSRIRNRFTFPSLDAEALYFILEKGLRDRDYKVPGETKDAILTYIKGQMTLYQAEVAKGNGRWARNQVDKIVLNQSDRLAAGDDSDLEVILPEDVLGAAFYERDKR</sequence>
<comment type="similarity">
    <text evidence="1">Belongs to the CbxX/CfxQ family.</text>
</comment>
<dbReference type="Gene3D" id="1.10.8.60">
    <property type="match status" value="1"/>
</dbReference>
<dbReference type="Pfam" id="PF00004">
    <property type="entry name" value="AAA"/>
    <property type="match status" value="2"/>
</dbReference>
<keyword evidence="7" id="KW-1185">Reference proteome</keyword>
<evidence type="ECO:0000259" key="5">
    <source>
        <dbReference type="SMART" id="SM00382"/>
    </source>
</evidence>
<dbReference type="CDD" id="cd00009">
    <property type="entry name" value="AAA"/>
    <property type="match status" value="1"/>
</dbReference>